<name>A0ABQ9NY33_9PEZI</name>
<sequence>MQTNGNTLSLNTNSQQQYFGYPSPSSNSIGGQTPSIGSPSWSPRSPQYAISPPIPPPDALLKGYKRTMNGTNAAARQDDGGPSRSSRLDTSDSVAMHLLLETAMADSQNFRVLSFEEVEELKKIQFTLSSRMSAVRQKLALESKVRDAAQSLQRLYSEKGRTPSAGSIPKPGLNRRTSLLSSRGSISSGRPDSLHQTEGELAASSKKVEELSRELWQLETQHRDVQYQLLRHTAGILQMAANQQRPSKLKQLQAFMGTARDGQPDSPGSTFKFGNGTASGSLAVDDFDDRSLYRSPDALDGIMDRFGKRRSSRAFSEDMSGSFQAQNQNLVAIEERLEAFNDRMRELITGLNPELGQTYATRPESSSGATNGQPMSDIAQQLNNLDKGLHYMSVEQADLQRKAAEAQRSNSGQLEHLNHQIYDMIRASDADIEDQVPVPPPPDEDTSNQLDYLEESLQTLNSIYQDLSASLHAKSKTAAEQSEQYEAVLTDLWSMILSSEEKARQHRQNRREVLGMNTELANDDDLSDEPGSPIGDGSFSLPAFSAKVQWLHNRATSLAEQKAILKRQIKQQRELNHKSDAEKDAEIASLTAQLDQASEGHTNAGSALAQLERELNHAREAMARLHTKEDEDRDAIAKAEEHVAALTADLEDARDEARIAAAEWQAKLADAEARASGAAAAEVRNEEMAQELEAHRARIAELEHSLQAMEQRLAELHAVDHQLQATTAQLSASQTELLTLRQQLQDKDIEAEKAATELRELEGEVVRLTTDVTLARAELDGAYGTRAQRAAEVAANPEIKRELDELGAHNHSLQTELDALRASEAEKAERSKQLEAELQGLLREFEALTRAGVEAERERERLEGVVDGLREGVEGLEARLADERVRWLGVRSPGGGAAGGGDRPGAGVVADTMRNEFRKMMKETRAEFARVLKAETDERKKLENLVRAMRREHLQPGPGKSGLSHSTTA</sequence>
<dbReference type="Gene3D" id="1.10.287.1490">
    <property type="match status" value="1"/>
</dbReference>
<feature type="domain" description="DUF7801" evidence="4">
    <location>
        <begin position="745"/>
        <end position="889"/>
    </location>
</feature>
<feature type="compositionally biased region" description="Polar residues" evidence="2">
    <location>
        <begin position="15"/>
        <end position="45"/>
    </location>
</feature>
<feature type="coiled-coil region" evidence="1">
    <location>
        <begin position="601"/>
        <end position="778"/>
    </location>
</feature>
<dbReference type="Pfam" id="PF25078">
    <property type="entry name" value="DUF7801"/>
    <property type="match status" value="1"/>
</dbReference>
<dbReference type="PANTHER" id="PTHR45615:SF40">
    <property type="entry name" value="MYOSIN HEAVY CHAIN, NON-MUSCLE"/>
    <property type="match status" value="1"/>
</dbReference>
<feature type="compositionally biased region" description="Low complexity" evidence="2">
    <location>
        <begin position="172"/>
        <end position="190"/>
    </location>
</feature>
<evidence type="ECO:0000259" key="4">
    <source>
        <dbReference type="Pfam" id="PF25078"/>
    </source>
</evidence>
<comment type="caution">
    <text evidence="5">The sequence shown here is derived from an EMBL/GenBank/DDBJ whole genome shotgun (WGS) entry which is preliminary data.</text>
</comment>
<feature type="domain" description="Up-regulated during septation protein 1" evidence="3">
    <location>
        <begin position="96"/>
        <end position="239"/>
    </location>
</feature>
<dbReference type="PANTHER" id="PTHR45615">
    <property type="entry name" value="MYOSIN HEAVY CHAIN, NON-MUSCLE"/>
    <property type="match status" value="1"/>
</dbReference>
<evidence type="ECO:0000259" key="3">
    <source>
        <dbReference type="Pfam" id="PF15456"/>
    </source>
</evidence>
<feature type="region of interest" description="Disordered" evidence="2">
    <location>
        <begin position="155"/>
        <end position="204"/>
    </location>
</feature>
<evidence type="ECO:0000313" key="6">
    <source>
        <dbReference type="Proteomes" id="UP001172684"/>
    </source>
</evidence>
<proteinExistence type="predicted"/>
<feature type="coiled-coil region" evidence="1">
    <location>
        <begin position="803"/>
        <end position="879"/>
    </location>
</feature>
<dbReference type="InterPro" id="IPR056703">
    <property type="entry name" value="DUF7801"/>
</dbReference>
<evidence type="ECO:0008006" key="7">
    <source>
        <dbReference type="Google" id="ProtNLM"/>
    </source>
</evidence>
<evidence type="ECO:0000256" key="1">
    <source>
        <dbReference type="SAM" id="Coils"/>
    </source>
</evidence>
<gene>
    <name evidence="5" type="ORF">H2201_003307</name>
</gene>
<feature type="region of interest" description="Disordered" evidence="2">
    <location>
        <begin position="948"/>
        <end position="969"/>
    </location>
</feature>
<feature type="compositionally biased region" description="Low complexity" evidence="2">
    <location>
        <begin position="1"/>
        <end position="14"/>
    </location>
</feature>
<dbReference type="EMBL" id="JAPDRL010000018">
    <property type="protein sequence ID" value="KAJ9666648.1"/>
    <property type="molecule type" value="Genomic_DNA"/>
</dbReference>
<feature type="region of interest" description="Disordered" evidence="2">
    <location>
        <begin position="1"/>
        <end position="55"/>
    </location>
</feature>
<keyword evidence="1" id="KW-0175">Coiled coil</keyword>
<accession>A0ABQ9NY33</accession>
<keyword evidence="6" id="KW-1185">Reference proteome</keyword>
<feature type="region of interest" description="Disordered" evidence="2">
    <location>
        <begin position="354"/>
        <end position="376"/>
    </location>
</feature>
<dbReference type="Proteomes" id="UP001172684">
    <property type="component" value="Unassembled WGS sequence"/>
</dbReference>
<feature type="compositionally biased region" description="Polar residues" evidence="2">
    <location>
        <begin position="358"/>
        <end position="376"/>
    </location>
</feature>
<reference evidence="5" key="1">
    <citation type="submission" date="2022-10" db="EMBL/GenBank/DDBJ databases">
        <title>Culturing micro-colonial fungi from biological soil crusts in the Mojave desert and describing Neophaeococcomyces mojavensis, and introducing the new genera and species Taxawa tesnikishii.</title>
        <authorList>
            <person name="Kurbessoian T."/>
            <person name="Stajich J.E."/>
        </authorList>
    </citation>
    <scope>NUCLEOTIDE SEQUENCE</scope>
    <source>
        <strain evidence="5">TK_1</strain>
    </source>
</reference>
<dbReference type="Pfam" id="PF15456">
    <property type="entry name" value="Uds1"/>
    <property type="match status" value="1"/>
</dbReference>
<dbReference type="InterPro" id="IPR029191">
    <property type="entry name" value="Uds1"/>
</dbReference>
<feature type="region of interest" description="Disordered" evidence="2">
    <location>
        <begin position="515"/>
        <end position="535"/>
    </location>
</feature>
<organism evidence="5 6">
    <name type="scientific">Coniosporium apollinis</name>
    <dbReference type="NCBI Taxonomy" id="61459"/>
    <lineage>
        <taxon>Eukaryota</taxon>
        <taxon>Fungi</taxon>
        <taxon>Dikarya</taxon>
        <taxon>Ascomycota</taxon>
        <taxon>Pezizomycotina</taxon>
        <taxon>Dothideomycetes</taxon>
        <taxon>Dothideomycetes incertae sedis</taxon>
        <taxon>Coniosporium</taxon>
    </lineage>
</organism>
<protein>
    <recommendedName>
        <fullName evidence="7">Up-regulated during septation protein 1 domain-containing protein</fullName>
    </recommendedName>
</protein>
<evidence type="ECO:0000256" key="2">
    <source>
        <dbReference type="SAM" id="MobiDB-lite"/>
    </source>
</evidence>
<evidence type="ECO:0000313" key="5">
    <source>
        <dbReference type="EMBL" id="KAJ9666648.1"/>
    </source>
</evidence>